<dbReference type="InterPro" id="IPR003959">
    <property type="entry name" value="ATPase_AAA_core"/>
</dbReference>
<protein>
    <submittedName>
        <fullName evidence="2">AAA family ATPase</fullName>
    </submittedName>
</protein>
<name>A0A6N7Q2G7_9BACT</name>
<evidence type="ECO:0000259" key="1">
    <source>
        <dbReference type="Pfam" id="PF13304"/>
    </source>
</evidence>
<dbReference type="GO" id="GO:0016887">
    <property type="term" value="F:ATP hydrolysis activity"/>
    <property type="evidence" value="ECO:0007669"/>
    <property type="project" value="InterPro"/>
</dbReference>
<dbReference type="OrthoDB" id="9784297at2"/>
<sequence length="434" mass="49843">MLKHMRLTHVGPVDPLEAELDERLNVFTGDNGLGKSFLLDVAWWILTRTWAGRPAMGRRKVAVPLRRDARKGIVQMSSPSIHWSLRGRRAVEGSATIKPGASPTEWTRSKGRPPLVGLVLYARIDGGFSLWDPARNYWWDEEHERPPAYHFTREEVWDGKPLDAPGKICEGLIRDWRDWQQNSSSNEFRLLTELLEILSPEPSERMRPGGPPRVLEPDDGRRIPMLELPYGEVPLIHASAGMRRVLALAYLLVWSWEKHREASESRGIPPETRMVLLVDEVEAHLHPRWQRVIVPAILKAIEHVQRDVSVQVLMTTHSPMVLASLEPHFEEERDQLFRFAMEEGHVELHRIDWTKHGDATGWLVSEVFGLQEARSPEAEEALEQAHTFLLGEGAMPRRAREIQRKLAELLPSTDPYWAVWRFGLQRMKLKVEGS</sequence>
<dbReference type="CDD" id="cd00267">
    <property type="entry name" value="ABC_ATPase"/>
    <property type="match status" value="1"/>
</dbReference>
<dbReference type="Proteomes" id="UP000440224">
    <property type="component" value="Unassembled WGS sequence"/>
</dbReference>
<dbReference type="SUPFAM" id="SSF52540">
    <property type="entry name" value="P-loop containing nucleoside triphosphate hydrolases"/>
    <property type="match status" value="1"/>
</dbReference>
<keyword evidence="3" id="KW-1185">Reference proteome</keyword>
<dbReference type="InterPro" id="IPR027417">
    <property type="entry name" value="P-loop_NTPase"/>
</dbReference>
<feature type="domain" description="ATPase AAA-type core" evidence="1">
    <location>
        <begin position="231"/>
        <end position="322"/>
    </location>
</feature>
<dbReference type="PANTHER" id="PTHR43581">
    <property type="entry name" value="ATP/GTP PHOSPHATASE"/>
    <property type="match status" value="1"/>
</dbReference>
<organism evidence="2 3">
    <name type="scientific">Polyangium spumosum</name>
    <dbReference type="NCBI Taxonomy" id="889282"/>
    <lineage>
        <taxon>Bacteria</taxon>
        <taxon>Pseudomonadati</taxon>
        <taxon>Myxococcota</taxon>
        <taxon>Polyangia</taxon>
        <taxon>Polyangiales</taxon>
        <taxon>Polyangiaceae</taxon>
        <taxon>Polyangium</taxon>
    </lineage>
</organism>
<dbReference type="Pfam" id="PF13304">
    <property type="entry name" value="AAA_21"/>
    <property type="match status" value="1"/>
</dbReference>
<dbReference type="AlphaFoldDB" id="A0A6N7Q2G7"/>
<reference evidence="2 3" key="1">
    <citation type="submission" date="2019-10" db="EMBL/GenBank/DDBJ databases">
        <title>A soil myxobacterium in the family Polyangiaceae.</title>
        <authorList>
            <person name="Li Y."/>
            <person name="Wang J."/>
        </authorList>
    </citation>
    <scope>NUCLEOTIDE SEQUENCE [LARGE SCALE GENOMIC DNA]</scope>
    <source>
        <strain evidence="2 3">DSM 14734</strain>
    </source>
</reference>
<dbReference type="GO" id="GO:0005524">
    <property type="term" value="F:ATP binding"/>
    <property type="evidence" value="ECO:0007669"/>
    <property type="project" value="InterPro"/>
</dbReference>
<gene>
    <name evidence="2" type="ORF">GF068_39145</name>
</gene>
<dbReference type="EMBL" id="WJIE01000022">
    <property type="protein sequence ID" value="MRG97897.1"/>
    <property type="molecule type" value="Genomic_DNA"/>
</dbReference>
<dbReference type="Gene3D" id="3.40.50.300">
    <property type="entry name" value="P-loop containing nucleotide triphosphate hydrolases"/>
    <property type="match status" value="2"/>
</dbReference>
<evidence type="ECO:0000313" key="3">
    <source>
        <dbReference type="Proteomes" id="UP000440224"/>
    </source>
</evidence>
<dbReference type="PANTHER" id="PTHR43581:SF2">
    <property type="entry name" value="EXCINUCLEASE ATPASE SUBUNIT"/>
    <property type="match status" value="1"/>
</dbReference>
<comment type="caution">
    <text evidence="2">The sequence shown here is derived from an EMBL/GenBank/DDBJ whole genome shotgun (WGS) entry which is preliminary data.</text>
</comment>
<evidence type="ECO:0000313" key="2">
    <source>
        <dbReference type="EMBL" id="MRG97897.1"/>
    </source>
</evidence>
<proteinExistence type="predicted"/>
<accession>A0A6N7Q2G7</accession>
<dbReference type="InterPro" id="IPR051396">
    <property type="entry name" value="Bact_Antivir_Def_Nuclease"/>
</dbReference>